<accession>A0A0A9CCQ5</accession>
<evidence type="ECO:0000313" key="1">
    <source>
        <dbReference type="EMBL" id="JAD73376.1"/>
    </source>
</evidence>
<dbReference type="EMBL" id="GBRH01224519">
    <property type="protein sequence ID" value="JAD73376.1"/>
    <property type="molecule type" value="Transcribed_RNA"/>
</dbReference>
<proteinExistence type="predicted"/>
<reference evidence="1" key="1">
    <citation type="submission" date="2014-09" db="EMBL/GenBank/DDBJ databases">
        <authorList>
            <person name="Magalhaes I.L.F."/>
            <person name="Oliveira U."/>
            <person name="Santos F.R."/>
            <person name="Vidigal T.H.D.A."/>
            <person name="Brescovit A.D."/>
            <person name="Santos A.J."/>
        </authorList>
    </citation>
    <scope>NUCLEOTIDE SEQUENCE</scope>
    <source>
        <tissue evidence="1">Shoot tissue taken approximately 20 cm above the soil surface</tissue>
    </source>
</reference>
<organism evidence="1">
    <name type="scientific">Arundo donax</name>
    <name type="common">Giant reed</name>
    <name type="synonym">Donax arundinaceus</name>
    <dbReference type="NCBI Taxonomy" id="35708"/>
    <lineage>
        <taxon>Eukaryota</taxon>
        <taxon>Viridiplantae</taxon>
        <taxon>Streptophyta</taxon>
        <taxon>Embryophyta</taxon>
        <taxon>Tracheophyta</taxon>
        <taxon>Spermatophyta</taxon>
        <taxon>Magnoliopsida</taxon>
        <taxon>Liliopsida</taxon>
        <taxon>Poales</taxon>
        <taxon>Poaceae</taxon>
        <taxon>PACMAD clade</taxon>
        <taxon>Arundinoideae</taxon>
        <taxon>Arundineae</taxon>
        <taxon>Arundo</taxon>
    </lineage>
</organism>
<name>A0A0A9CCQ5_ARUDO</name>
<protein>
    <submittedName>
        <fullName evidence="1">Uncharacterized protein</fullName>
    </submittedName>
</protein>
<reference evidence="1" key="2">
    <citation type="journal article" date="2015" name="Data Brief">
        <title>Shoot transcriptome of the giant reed, Arundo donax.</title>
        <authorList>
            <person name="Barrero R.A."/>
            <person name="Guerrero F.D."/>
            <person name="Moolhuijzen P."/>
            <person name="Goolsby J.A."/>
            <person name="Tidwell J."/>
            <person name="Bellgard S.E."/>
            <person name="Bellgard M.I."/>
        </authorList>
    </citation>
    <scope>NUCLEOTIDE SEQUENCE</scope>
    <source>
        <tissue evidence="1">Shoot tissue taken approximately 20 cm above the soil surface</tissue>
    </source>
</reference>
<dbReference type="AlphaFoldDB" id="A0A0A9CCQ5"/>
<sequence length="42" mass="4979">MTMFGLKYNHRGELRTTNHQSTHSYLVSKLKDFSFAPVAFWM</sequence>